<dbReference type="SUPFAM" id="SSF50475">
    <property type="entry name" value="FMN-binding split barrel"/>
    <property type="match status" value="1"/>
</dbReference>
<name>A0ABQ1VLS9_9RHOB</name>
<dbReference type="SMART" id="SM00903">
    <property type="entry name" value="Flavin_Reduct"/>
    <property type="match status" value="1"/>
</dbReference>
<feature type="domain" description="Flavin reductase like" evidence="2">
    <location>
        <begin position="114"/>
        <end position="259"/>
    </location>
</feature>
<accession>A0ABQ1VLS9</accession>
<sequence>MRLYLGVSGAITMLEPADFRRLDILVDPQINGRLEGAIARIGRREGEGHVWLHPQILRFLSGHAGEAEWEAGFAGMLAYAAKAGFTNDEGLVRAHMAWVEDRELVSTDDFKAAMRALPAGIAAITTMDGDGPAALIVSSLTSISAEPPMIGFFVNESSSMAAKLLGVQKFVANVLGHEHQGLVQTVLSQPQGKARFADGIWADGHAAMPVLQDAVAAMECDIVHNWRLGTHRLFVGLIRSAKSRTGANPLVNFGAGIRRLQLEEQA</sequence>
<dbReference type="InterPro" id="IPR002563">
    <property type="entry name" value="Flavin_Rdtase-like_dom"/>
</dbReference>
<dbReference type="EMBL" id="BMIV01000023">
    <property type="protein sequence ID" value="GGF79370.1"/>
    <property type="molecule type" value="Genomic_DNA"/>
</dbReference>
<dbReference type="InterPro" id="IPR012349">
    <property type="entry name" value="Split_barrel_FMN-bd"/>
</dbReference>
<keyword evidence="4" id="KW-1185">Reference proteome</keyword>
<comment type="caution">
    <text evidence="3">The sequence shown here is derived from an EMBL/GenBank/DDBJ whole genome shotgun (WGS) entry which is preliminary data.</text>
</comment>
<dbReference type="PANTHER" id="PTHR30466">
    <property type="entry name" value="FLAVIN REDUCTASE"/>
    <property type="match status" value="1"/>
</dbReference>
<gene>
    <name evidence="3" type="ORF">GCM10011402_35010</name>
</gene>
<dbReference type="PANTHER" id="PTHR30466:SF1">
    <property type="entry name" value="FMN REDUCTASE (NADH) RUTF"/>
    <property type="match status" value="1"/>
</dbReference>
<reference evidence="4" key="1">
    <citation type="journal article" date="2019" name="Int. J. Syst. Evol. Microbiol.">
        <title>The Global Catalogue of Microorganisms (GCM) 10K type strain sequencing project: providing services to taxonomists for standard genome sequencing and annotation.</title>
        <authorList>
            <consortium name="The Broad Institute Genomics Platform"/>
            <consortium name="The Broad Institute Genome Sequencing Center for Infectious Disease"/>
            <person name="Wu L."/>
            <person name="Ma J."/>
        </authorList>
    </citation>
    <scope>NUCLEOTIDE SEQUENCE [LARGE SCALE GENOMIC DNA]</scope>
    <source>
        <strain evidence="4">CGMCC 1.15419</strain>
    </source>
</reference>
<evidence type="ECO:0000313" key="3">
    <source>
        <dbReference type="EMBL" id="GGF79370.1"/>
    </source>
</evidence>
<organism evidence="3 4">
    <name type="scientific">Paracoccus acridae</name>
    <dbReference type="NCBI Taxonomy" id="1795310"/>
    <lineage>
        <taxon>Bacteria</taxon>
        <taxon>Pseudomonadati</taxon>
        <taxon>Pseudomonadota</taxon>
        <taxon>Alphaproteobacteria</taxon>
        <taxon>Rhodobacterales</taxon>
        <taxon>Paracoccaceae</taxon>
        <taxon>Paracoccus</taxon>
    </lineage>
</organism>
<proteinExistence type="predicted"/>
<protein>
    <recommendedName>
        <fullName evidence="2">Flavin reductase like domain-containing protein</fullName>
    </recommendedName>
</protein>
<dbReference type="RefSeq" id="WP_188716878.1">
    <property type="nucleotide sequence ID" value="NZ_BMIV01000023.1"/>
</dbReference>
<dbReference type="Pfam" id="PF01613">
    <property type="entry name" value="Flavin_Reduct"/>
    <property type="match status" value="1"/>
</dbReference>
<dbReference type="Proteomes" id="UP000640509">
    <property type="component" value="Unassembled WGS sequence"/>
</dbReference>
<evidence type="ECO:0000313" key="4">
    <source>
        <dbReference type="Proteomes" id="UP000640509"/>
    </source>
</evidence>
<evidence type="ECO:0000259" key="2">
    <source>
        <dbReference type="SMART" id="SM00903"/>
    </source>
</evidence>
<dbReference type="Gene3D" id="2.30.110.10">
    <property type="entry name" value="Electron Transport, Fmn-binding Protein, Chain A"/>
    <property type="match status" value="1"/>
</dbReference>
<keyword evidence="1" id="KW-0560">Oxidoreductase</keyword>
<dbReference type="InterPro" id="IPR050268">
    <property type="entry name" value="NADH-dep_flavin_reductase"/>
</dbReference>
<evidence type="ECO:0000256" key="1">
    <source>
        <dbReference type="ARBA" id="ARBA00023002"/>
    </source>
</evidence>